<reference evidence="1" key="1">
    <citation type="submission" date="2020-08" db="EMBL/GenBank/DDBJ databases">
        <title>Multicomponent nature underlies the extraordinary mechanical properties of spider dragline silk.</title>
        <authorList>
            <person name="Kono N."/>
            <person name="Nakamura H."/>
            <person name="Mori M."/>
            <person name="Yoshida Y."/>
            <person name="Ohtoshi R."/>
            <person name="Malay A.D."/>
            <person name="Moran D.A.P."/>
            <person name="Tomita M."/>
            <person name="Numata K."/>
            <person name="Arakawa K."/>
        </authorList>
    </citation>
    <scope>NUCLEOTIDE SEQUENCE</scope>
</reference>
<sequence length="66" mass="7682">MILINWGNRGRLVVKVTDSWTACHEFEPLMTHCVEELMDIKFVWAQTSYRYMVYRRGASSGAILVT</sequence>
<name>A0A8X7BAT6_TRICX</name>
<keyword evidence="2" id="KW-1185">Reference proteome</keyword>
<dbReference type="EMBL" id="BMAU01021370">
    <property type="protein sequence ID" value="GFY25098.1"/>
    <property type="molecule type" value="Genomic_DNA"/>
</dbReference>
<accession>A0A8X7BAT6</accession>
<evidence type="ECO:0000313" key="2">
    <source>
        <dbReference type="Proteomes" id="UP000887159"/>
    </source>
</evidence>
<proteinExistence type="predicted"/>
<evidence type="ECO:0000313" key="1">
    <source>
        <dbReference type="EMBL" id="GFY25098.1"/>
    </source>
</evidence>
<protein>
    <submittedName>
        <fullName evidence="1">Uncharacterized protein</fullName>
    </submittedName>
</protein>
<dbReference type="Proteomes" id="UP000887159">
    <property type="component" value="Unassembled WGS sequence"/>
</dbReference>
<gene>
    <name evidence="1" type="ORF">TNCV_2692891</name>
</gene>
<organism evidence="1 2">
    <name type="scientific">Trichonephila clavipes</name>
    <name type="common">Golden silk orbweaver</name>
    <name type="synonym">Nephila clavipes</name>
    <dbReference type="NCBI Taxonomy" id="2585209"/>
    <lineage>
        <taxon>Eukaryota</taxon>
        <taxon>Metazoa</taxon>
        <taxon>Ecdysozoa</taxon>
        <taxon>Arthropoda</taxon>
        <taxon>Chelicerata</taxon>
        <taxon>Arachnida</taxon>
        <taxon>Araneae</taxon>
        <taxon>Araneomorphae</taxon>
        <taxon>Entelegynae</taxon>
        <taxon>Araneoidea</taxon>
        <taxon>Nephilidae</taxon>
        <taxon>Trichonephila</taxon>
    </lineage>
</organism>
<comment type="caution">
    <text evidence="1">The sequence shown here is derived from an EMBL/GenBank/DDBJ whole genome shotgun (WGS) entry which is preliminary data.</text>
</comment>
<dbReference type="AlphaFoldDB" id="A0A8X7BAT6"/>